<dbReference type="InterPro" id="IPR027267">
    <property type="entry name" value="AH/BAR_dom_sf"/>
</dbReference>
<protein>
    <submittedName>
        <fullName evidence="5">GTPase-activating protein</fullName>
    </submittedName>
</protein>
<dbReference type="SUPFAM" id="SSF103657">
    <property type="entry name" value="BAR/IMD domain-like"/>
    <property type="match status" value="1"/>
</dbReference>
<evidence type="ECO:0000259" key="3">
    <source>
        <dbReference type="PROSITE" id="PS50238"/>
    </source>
</evidence>
<dbReference type="GO" id="GO:0005886">
    <property type="term" value="C:plasma membrane"/>
    <property type="evidence" value="ECO:0007669"/>
    <property type="project" value="TreeGrafter"/>
</dbReference>
<dbReference type="PANTHER" id="PTHR23065:SF17">
    <property type="entry name" value="RHO-GTPASE-ACTIVATING PROTEIN RGD2"/>
    <property type="match status" value="1"/>
</dbReference>
<dbReference type="Pfam" id="PF00620">
    <property type="entry name" value="RhoGAP"/>
    <property type="match status" value="1"/>
</dbReference>
<dbReference type="PANTHER" id="PTHR23065">
    <property type="entry name" value="PROLINE-SERINE-THREONINE PHOSPHATASE INTERACTING PROTEIN 1"/>
    <property type="match status" value="1"/>
</dbReference>
<dbReference type="GO" id="GO:0007010">
    <property type="term" value="P:cytoskeleton organization"/>
    <property type="evidence" value="ECO:0007669"/>
    <property type="project" value="TreeGrafter"/>
</dbReference>
<feature type="domain" description="Rho-GAP" evidence="3">
    <location>
        <begin position="501"/>
        <end position="717"/>
    </location>
</feature>
<accession>A0AAV5QRY0</accession>
<dbReference type="InterPro" id="IPR000198">
    <property type="entry name" value="RhoGAP_dom"/>
</dbReference>
<gene>
    <name evidence="5" type="ORF">DASC09_046620</name>
</gene>
<dbReference type="GeneID" id="90075312"/>
<dbReference type="InterPro" id="IPR000591">
    <property type="entry name" value="DEP_dom"/>
</dbReference>
<organism evidence="5 6">
    <name type="scientific">Saccharomycopsis crataegensis</name>
    <dbReference type="NCBI Taxonomy" id="43959"/>
    <lineage>
        <taxon>Eukaryota</taxon>
        <taxon>Fungi</taxon>
        <taxon>Dikarya</taxon>
        <taxon>Ascomycota</taxon>
        <taxon>Saccharomycotina</taxon>
        <taxon>Saccharomycetes</taxon>
        <taxon>Saccharomycopsidaceae</taxon>
        <taxon>Saccharomycopsis</taxon>
    </lineage>
</organism>
<dbReference type="Gene3D" id="1.10.555.10">
    <property type="entry name" value="Rho GTPase activation protein"/>
    <property type="match status" value="1"/>
</dbReference>
<dbReference type="InterPro" id="IPR008936">
    <property type="entry name" value="Rho_GTPase_activation_prot"/>
</dbReference>
<evidence type="ECO:0000259" key="4">
    <source>
        <dbReference type="PROSITE" id="PS51741"/>
    </source>
</evidence>
<name>A0AAV5QRY0_9ASCO</name>
<comment type="caution">
    <text evidence="5">The sequence shown here is derived from an EMBL/GenBank/DDBJ whole genome shotgun (WGS) entry which is preliminary data.</text>
</comment>
<dbReference type="InterPro" id="IPR001060">
    <property type="entry name" value="FCH_dom"/>
</dbReference>
<dbReference type="RefSeq" id="XP_064854333.1">
    <property type="nucleotide sequence ID" value="XM_064998261.1"/>
</dbReference>
<sequence length="791" mass="90182">MSRFSNSFWSHDYSTGVNTLFDRLHDGCLENQNYINLFVARHQSELAFGNSLNTFPDKFTSNFNKNTMLINSTKNSFIGINTEIGKEGQYHLEIAKNIDQHIILPFTSWAMKHKERVEYSENELKTKIKAYERLYSNIDRTRIKYFNKVRSAEDFKEKLDDKITQTIKRANTFPPEEVSDPGAGATKLARSNTTVAEDMKSLTLERNGVSVGTIKEESEAPEEEEQIVTLGGYEYSKSQLKDVLASLLNTTPKFSHRVPIFGTYDRVSTGSAITEAIQKCLGISKLEKIEEFGQDLINGGYLRLIGTVGSQFANSSKLNYQWKPEAYKAADIVVEGVDNLTRASSMYNPVNDINPGARFSEVFEDVKGMITTLEPNEENYRKILKDVRRFEKEYYELSKQLDVVRTELEESIEEHHNFMQRCEMDRLKALKKVTFDFLSILSNRFSSLKSVVDKAMLLQDNMNPEQDLETMIESNKTGSFIPHPKVFEDYFDSQDTQVFGISLQSRCRFDHKSVPLVISSILMHLDSVYPDMGSDEERISVWLNDVPLVKTHELRSLLNDPKAEITEQLLSKYHPSVLSSVLQLYLLELPNSLVPNEKYYLFKSLYEQYGAEDAAQERIVGIENLLVDLPRPNIATLNYLCAHLSNFISTIALNDGEVTNGEDSKPKLTVSENFKIQVCKKFTTAILREKVQTTSQLTDKHPYRLLFDLLTHKDQVFKELKKRNTVKKTSVSRNASKKTLIAGQKDTALKNVEPEPLRLSVDSKAKPIAEVTMAESGKQANDEEPDTVIQF</sequence>
<dbReference type="SMART" id="SM00324">
    <property type="entry name" value="RhoGAP"/>
    <property type="match status" value="1"/>
</dbReference>
<evidence type="ECO:0000313" key="5">
    <source>
        <dbReference type="EMBL" id="GMM37337.1"/>
    </source>
</evidence>
<dbReference type="PROSITE" id="PS50238">
    <property type="entry name" value="RHOGAP"/>
    <property type="match status" value="1"/>
</dbReference>
<dbReference type="InterPro" id="IPR031160">
    <property type="entry name" value="F_BAR_dom"/>
</dbReference>
<evidence type="ECO:0000256" key="2">
    <source>
        <dbReference type="SAM" id="MobiDB-lite"/>
    </source>
</evidence>
<evidence type="ECO:0000256" key="1">
    <source>
        <dbReference type="PROSITE-ProRule" id="PRU01077"/>
    </source>
</evidence>
<dbReference type="GO" id="GO:0005096">
    <property type="term" value="F:GTPase activator activity"/>
    <property type="evidence" value="ECO:0007669"/>
    <property type="project" value="TreeGrafter"/>
</dbReference>
<dbReference type="GO" id="GO:0005737">
    <property type="term" value="C:cytoplasm"/>
    <property type="evidence" value="ECO:0007669"/>
    <property type="project" value="TreeGrafter"/>
</dbReference>
<feature type="region of interest" description="Disordered" evidence="2">
    <location>
        <begin position="173"/>
        <end position="192"/>
    </location>
</feature>
<dbReference type="PROSITE" id="PS51741">
    <property type="entry name" value="F_BAR"/>
    <property type="match status" value="1"/>
</dbReference>
<dbReference type="EMBL" id="BTFZ01000011">
    <property type="protein sequence ID" value="GMM37337.1"/>
    <property type="molecule type" value="Genomic_DNA"/>
</dbReference>
<keyword evidence="1" id="KW-0175">Coiled coil</keyword>
<dbReference type="GO" id="GO:0000935">
    <property type="term" value="C:division septum"/>
    <property type="evidence" value="ECO:0007669"/>
    <property type="project" value="TreeGrafter"/>
</dbReference>
<dbReference type="GO" id="GO:0007264">
    <property type="term" value="P:small GTPase-mediated signal transduction"/>
    <property type="evidence" value="ECO:0007669"/>
    <property type="project" value="TreeGrafter"/>
</dbReference>
<evidence type="ECO:0000313" key="6">
    <source>
        <dbReference type="Proteomes" id="UP001360560"/>
    </source>
</evidence>
<proteinExistence type="predicted"/>
<dbReference type="SMART" id="SM00055">
    <property type="entry name" value="FCH"/>
    <property type="match status" value="1"/>
</dbReference>
<feature type="domain" description="F-BAR" evidence="4">
    <location>
        <begin position="2"/>
        <end position="467"/>
    </location>
</feature>
<keyword evidence="6" id="KW-1185">Reference proteome</keyword>
<dbReference type="AlphaFoldDB" id="A0AAV5QRY0"/>
<dbReference type="InterPro" id="IPR036390">
    <property type="entry name" value="WH_DNA-bd_sf"/>
</dbReference>
<dbReference type="Pfam" id="PF00611">
    <property type="entry name" value="FCH"/>
    <property type="match status" value="1"/>
</dbReference>
<dbReference type="Gene3D" id="1.20.1270.60">
    <property type="entry name" value="Arfaptin homology (AH) domain/BAR domain"/>
    <property type="match status" value="2"/>
</dbReference>
<dbReference type="Pfam" id="PF00610">
    <property type="entry name" value="DEP"/>
    <property type="match status" value="1"/>
</dbReference>
<dbReference type="Proteomes" id="UP001360560">
    <property type="component" value="Unassembled WGS sequence"/>
</dbReference>
<reference evidence="5 6" key="1">
    <citation type="journal article" date="2023" name="Elife">
        <title>Identification of key yeast species and microbe-microbe interactions impacting larval growth of Drosophila in the wild.</title>
        <authorList>
            <person name="Mure A."/>
            <person name="Sugiura Y."/>
            <person name="Maeda R."/>
            <person name="Honda K."/>
            <person name="Sakurai N."/>
            <person name="Takahashi Y."/>
            <person name="Watada M."/>
            <person name="Katoh T."/>
            <person name="Gotoh A."/>
            <person name="Gotoh Y."/>
            <person name="Taniguchi I."/>
            <person name="Nakamura K."/>
            <person name="Hayashi T."/>
            <person name="Katayama T."/>
            <person name="Uemura T."/>
            <person name="Hattori Y."/>
        </authorList>
    </citation>
    <scope>NUCLEOTIDE SEQUENCE [LARGE SCALE GENOMIC DNA]</scope>
    <source>
        <strain evidence="5 6">SC-9</strain>
    </source>
</reference>
<dbReference type="SUPFAM" id="SSF48350">
    <property type="entry name" value="GTPase activation domain, GAP"/>
    <property type="match status" value="1"/>
</dbReference>
<dbReference type="SUPFAM" id="SSF46785">
    <property type="entry name" value="Winged helix' DNA-binding domain"/>
    <property type="match status" value="1"/>
</dbReference>